<accession>A0A0C1ZP99</accession>
<evidence type="ECO:0000256" key="4">
    <source>
        <dbReference type="ARBA" id="ARBA00048462"/>
    </source>
</evidence>
<evidence type="ECO:0000313" key="8">
    <source>
        <dbReference type="Proteomes" id="UP000031599"/>
    </source>
</evidence>
<evidence type="ECO:0000313" key="7">
    <source>
        <dbReference type="EMBL" id="KIG19429.1"/>
    </source>
</evidence>
<proteinExistence type="predicted"/>
<comment type="catalytic activity">
    <reaction evidence="4">
        <text>holo-[ACP] + malonyl-CoA = malonyl-[ACP] + CoA</text>
        <dbReference type="Rhea" id="RHEA:41792"/>
        <dbReference type="Rhea" id="RHEA-COMP:9623"/>
        <dbReference type="Rhea" id="RHEA-COMP:9685"/>
        <dbReference type="ChEBI" id="CHEBI:57287"/>
        <dbReference type="ChEBI" id="CHEBI:57384"/>
        <dbReference type="ChEBI" id="CHEBI:64479"/>
        <dbReference type="ChEBI" id="CHEBI:78449"/>
        <dbReference type="EC" id="2.3.1.39"/>
    </reaction>
</comment>
<dbReference type="SUPFAM" id="SSF55048">
    <property type="entry name" value="Probable ACP-binding domain of malonyl-CoA ACP transacylase"/>
    <property type="match status" value="1"/>
</dbReference>
<dbReference type="RefSeq" id="WP_052546091.1">
    <property type="nucleotide sequence ID" value="NZ_JMCC02000002.1"/>
</dbReference>
<dbReference type="GO" id="GO:0006633">
    <property type="term" value="P:fatty acid biosynthetic process"/>
    <property type="evidence" value="ECO:0007669"/>
    <property type="project" value="TreeGrafter"/>
</dbReference>
<dbReference type="SUPFAM" id="SSF52151">
    <property type="entry name" value="FabD/lysophospholipase-like"/>
    <property type="match status" value="2"/>
</dbReference>
<dbReference type="InterPro" id="IPR050858">
    <property type="entry name" value="Mal-CoA-ACP_Trans/PKS_FabD"/>
</dbReference>
<evidence type="ECO:0000256" key="2">
    <source>
        <dbReference type="ARBA" id="ARBA00022679"/>
    </source>
</evidence>
<dbReference type="Pfam" id="PF00698">
    <property type="entry name" value="Acyl_transf_1"/>
    <property type="match status" value="2"/>
</dbReference>
<dbReference type="InterPro" id="IPR016036">
    <property type="entry name" value="Malonyl_transacylase_ACP-bd"/>
</dbReference>
<keyword evidence="3" id="KW-0012">Acyltransferase</keyword>
<dbReference type="InterPro" id="IPR004410">
    <property type="entry name" value="Malonyl_CoA-ACP_transAc_FabD"/>
</dbReference>
<keyword evidence="2" id="KW-0808">Transferase</keyword>
<feature type="domain" description="Malonyl-CoA:ACP transacylase (MAT)" evidence="6">
    <location>
        <begin position="345"/>
        <end position="642"/>
    </location>
</feature>
<protein>
    <recommendedName>
        <fullName evidence="1">[acyl-carrier-protein] S-malonyltransferase</fullName>
        <ecNumber evidence="1">2.3.1.39</ecNumber>
    </recommendedName>
</protein>
<reference evidence="7 8" key="1">
    <citation type="submission" date="2014-12" db="EMBL/GenBank/DDBJ databases">
        <title>Genome assembly of Enhygromyxa salina DSM 15201.</title>
        <authorList>
            <person name="Sharma G."/>
            <person name="Subramanian S."/>
        </authorList>
    </citation>
    <scope>NUCLEOTIDE SEQUENCE [LARGE SCALE GENOMIC DNA]</scope>
    <source>
        <strain evidence="7 8">DSM 15201</strain>
    </source>
</reference>
<name>A0A0C1ZP99_9BACT</name>
<comment type="caution">
    <text evidence="7">The sequence shown here is derived from an EMBL/GenBank/DDBJ whole genome shotgun (WGS) entry which is preliminary data.</text>
</comment>
<dbReference type="InterPro" id="IPR001227">
    <property type="entry name" value="Ac_transferase_dom_sf"/>
</dbReference>
<dbReference type="AlphaFoldDB" id="A0A0C1ZP99"/>
<dbReference type="EC" id="2.3.1.39" evidence="1"/>
<evidence type="ECO:0000259" key="6">
    <source>
        <dbReference type="SMART" id="SM00827"/>
    </source>
</evidence>
<evidence type="ECO:0000256" key="3">
    <source>
        <dbReference type="ARBA" id="ARBA00023315"/>
    </source>
</evidence>
<dbReference type="Gene3D" id="3.40.366.10">
    <property type="entry name" value="Malonyl-Coenzyme A Acyl Carrier Protein, domain 2"/>
    <property type="match status" value="2"/>
</dbReference>
<organism evidence="7 8">
    <name type="scientific">Enhygromyxa salina</name>
    <dbReference type="NCBI Taxonomy" id="215803"/>
    <lineage>
        <taxon>Bacteria</taxon>
        <taxon>Pseudomonadati</taxon>
        <taxon>Myxococcota</taxon>
        <taxon>Polyangia</taxon>
        <taxon>Nannocystales</taxon>
        <taxon>Nannocystaceae</taxon>
        <taxon>Enhygromyxa</taxon>
    </lineage>
</organism>
<feature type="compositionally biased region" description="Polar residues" evidence="5">
    <location>
        <begin position="629"/>
        <end position="640"/>
    </location>
</feature>
<dbReference type="SMART" id="SM00827">
    <property type="entry name" value="PKS_AT"/>
    <property type="match status" value="2"/>
</dbReference>
<gene>
    <name evidence="7" type="ORF">DB30_02710</name>
</gene>
<feature type="region of interest" description="Disordered" evidence="5">
    <location>
        <begin position="620"/>
        <end position="647"/>
    </location>
</feature>
<dbReference type="NCBIfam" id="TIGR00128">
    <property type="entry name" value="fabD"/>
    <property type="match status" value="1"/>
</dbReference>
<dbReference type="EMBL" id="JMCC02000002">
    <property type="protein sequence ID" value="KIG19429.1"/>
    <property type="molecule type" value="Genomic_DNA"/>
</dbReference>
<evidence type="ECO:0000256" key="5">
    <source>
        <dbReference type="SAM" id="MobiDB-lite"/>
    </source>
</evidence>
<dbReference type="GO" id="GO:0005829">
    <property type="term" value="C:cytosol"/>
    <property type="evidence" value="ECO:0007669"/>
    <property type="project" value="TreeGrafter"/>
</dbReference>
<evidence type="ECO:0000256" key="1">
    <source>
        <dbReference type="ARBA" id="ARBA00013258"/>
    </source>
</evidence>
<feature type="domain" description="Malonyl-CoA:ACP transacylase (MAT)" evidence="6">
    <location>
        <begin position="3"/>
        <end position="337"/>
    </location>
</feature>
<dbReference type="InterPro" id="IPR014043">
    <property type="entry name" value="Acyl_transferase_dom"/>
</dbReference>
<dbReference type="PANTHER" id="PTHR42681">
    <property type="entry name" value="MALONYL-COA-ACYL CARRIER PROTEIN TRANSACYLASE, MITOCHONDRIAL"/>
    <property type="match status" value="1"/>
</dbReference>
<dbReference type="Proteomes" id="UP000031599">
    <property type="component" value="Unassembled WGS sequence"/>
</dbReference>
<dbReference type="GO" id="GO:0004314">
    <property type="term" value="F:[acyl-carrier-protein] S-malonyltransferase activity"/>
    <property type="evidence" value="ECO:0007669"/>
    <property type="project" value="InterPro"/>
</dbReference>
<dbReference type="InterPro" id="IPR016035">
    <property type="entry name" value="Acyl_Trfase/lysoPLipase"/>
</dbReference>
<dbReference type="Gene3D" id="3.30.70.250">
    <property type="entry name" value="Malonyl-CoA ACP transacylase, ACP-binding"/>
    <property type="match status" value="1"/>
</dbReference>
<sequence>MFLFSGQGSQYFHMGRSLLDADPAYRGWLLALDEIARPLLDGSVLAHVHDPSRRKSEDFLAPKPSSAAIVMSECALAFTLIERGVKPDLVCGASLGEFAAAVVAGALSVAQALRLVIEHAACFERHGEPGEVVAVLAPADRFHRDPTLQANAELVFADTNEHFVIAGTAGGMAVVTQRLKSCSIAYARLPVAYAAHSAGIDGARSAVARLFDGERPRPPRIPMLSCAQPGPVRLADHAHFWQALRAPIRLGRVVDSLRSEPSAVDEGALNFIDVGPSGTMANLVERHLAARGWSEESGAPTPRVARVMTPFGGELRRLHDVTQTFGAVAISRTRPARRRPCTAWLFPGQGAQQRGMGRELFERFGALTALADEILGWSVVDLCLHDREGRLRNTAFTQPALYVVNALAHRARIDDGEPEPDFLAGHSLGEYNALHAAGVFDFSTGLRLVRQRGALMARAEGGAMAAVLGMSELEVRGLIDRHGLELDIANLNAPTQVVVSGPRAAVRTAQARFEREGCHAYVILPVSGAFHSRWMRPAAERFAAHVAELELFRPRIPVISNVLARPHPDSEIGRLLVEQIARPVRWTETITGLVERGVERFEEVGHGTVLTKLNEHTLGRSPVSAGRHASSTTFAPTLRTTHALEHT</sequence>
<dbReference type="PANTHER" id="PTHR42681:SF1">
    <property type="entry name" value="MALONYL-COA-ACYL CARRIER PROTEIN TRANSACYLASE, MITOCHONDRIAL"/>
    <property type="match status" value="1"/>
</dbReference>